<evidence type="ECO:0000259" key="21">
    <source>
        <dbReference type="PROSITE" id="PS50948"/>
    </source>
</evidence>
<evidence type="ECO:0000256" key="10">
    <source>
        <dbReference type="ARBA" id="ARBA00022989"/>
    </source>
</evidence>
<dbReference type="Gene3D" id="1.10.510.10">
    <property type="entry name" value="Transferase(Phosphotransferase) domain 1"/>
    <property type="match status" value="1"/>
</dbReference>
<evidence type="ECO:0000256" key="9">
    <source>
        <dbReference type="ARBA" id="ARBA00022840"/>
    </source>
</evidence>
<evidence type="ECO:0000256" key="6">
    <source>
        <dbReference type="ARBA" id="ARBA00022729"/>
    </source>
</evidence>
<feature type="signal peptide" evidence="18">
    <location>
        <begin position="1"/>
        <end position="24"/>
    </location>
</feature>
<dbReference type="GO" id="GO:0004674">
    <property type="term" value="F:protein serine/threonine kinase activity"/>
    <property type="evidence" value="ECO:0007669"/>
    <property type="project" value="UniProtKB-KW"/>
</dbReference>
<dbReference type="PANTHER" id="PTHR27002">
    <property type="entry name" value="RECEPTOR-LIKE SERINE/THREONINE-PROTEIN KINASE SD1-8"/>
    <property type="match status" value="1"/>
</dbReference>
<comment type="similarity">
    <text evidence="16">Belongs to the protein kinase superfamily. Ser/Thr protein kinase family.</text>
</comment>
<dbReference type="InterPro" id="IPR003609">
    <property type="entry name" value="Pan_app"/>
</dbReference>
<dbReference type="GO" id="GO:0048544">
    <property type="term" value="P:recognition of pollen"/>
    <property type="evidence" value="ECO:0007669"/>
    <property type="project" value="InterPro"/>
</dbReference>
<proteinExistence type="inferred from homology"/>
<gene>
    <name evidence="22" type="ORF">RJ641_002062</name>
</gene>
<dbReference type="EC" id="2.7.11.1" evidence="16"/>
<feature type="chain" id="PRO_5043039397" description="Receptor-like serine/threonine-protein kinase" evidence="18">
    <location>
        <begin position="25"/>
        <end position="828"/>
    </location>
</feature>
<keyword evidence="7 16" id="KW-0547">Nucleotide-binding</keyword>
<dbReference type="PANTHER" id="PTHR27002:SF839">
    <property type="entry name" value="NON-SPECIFIC SERINE_THREONINE PROTEIN KINASE"/>
    <property type="match status" value="1"/>
</dbReference>
<dbReference type="Proteomes" id="UP001370490">
    <property type="component" value="Unassembled WGS sequence"/>
</dbReference>
<dbReference type="Gene3D" id="2.90.10.10">
    <property type="entry name" value="Bulb-type lectin domain"/>
    <property type="match status" value="1"/>
</dbReference>
<dbReference type="SMART" id="SM00108">
    <property type="entry name" value="B_lectin"/>
    <property type="match status" value="1"/>
</dbReference>
<dbReference type="FunFam" id="1.10.510.10:FF:000060">
    <property type="entry name" value="G-type lectin S-receptor-like serine/threonine-protein kinase"/>
    <property type="match status" value="1"/>
</dbReference>
<dbReference type="PROSITE" id="PS50011">
    <property type="entry name" value="PROTEIN_KINASE_DOM"/>
    <property type="match status" value="1"/>
</dbReference>
<dbReference type="Pfam" id="PF01453">
    <property type="entry name" value="B_lectin"/>
    <property type="match status" value="1"/>
</dbReference>
<dbReference type="AlphaFoldDB" id="A0AAN8VCG1"/>
<evidence type="ECO:0000256" key="15">
    <source>
        <dbReference type="ARBA" id="ARBA00048679"/>
    </source>
</evidence>
<evidence type="ECO:0000256" key="7">
    <source>
        <dbReference type="ARBA" id="ARBA00022741"/>
    </source>
</evidence>
<evidence type="ECO:0000256" key="5">
    <source>
        <dbReference type="ARBA" id="ARBA00022692"/>
    </source>
</evidence>
<keyword evidence="23" id="KW-1185">Reference proteome</keyword>
<dbReference type="EMBL" id="JBAMMX010000010">
    <property type="protein sequence ID" value="KAK6932438.1"/>
    <property type="molecule type" value="Genomic_DNA"/>
</dbReference>
<dbReference type="GO" id="GO:0005886">
    <property type="term" value="C:plasma membrane"/>
    <property type="evidence" value="ECO:0007669"/>
    <property type="project" value="UniProtKB-SubCell"/>
</dbReference>
<dbReference type="CDD" id="cd14066">
    <property type="entry name" value="STKc_IRAK"/>
    <property type="match status" value="1"/>
</dbReference>
<evidence type="ECO:0000256" key="17">
    <source>
        <dbReference type="PROSITE-ProRule" id="PRU10141"/>
    </source>
</evidence>
<comment type="catalytic activity">
    <reaction evidence="15 16">
        <text>L-seryl-[protein] + ATP = O-phospho-L-seryl-[protein] + ADP + H(+)</text>
        <dbReference type="Rhea" id="RHEA:17989"/>
        <dbReference type="Rhea" id="RHEA-COMP:9863"/>
        <dbReference type="Rhea" id="RHEA-COMP:11604"/>
        <dbReference type="ChEBI" id="CHEBI:15378"/>
        <dbReference type="ChEBI" id="CHEBI:29999"/>
        <dbReference type="ChEBI" id="CHEBI:30616"/>
        <dbReference type="ChEBI" id="CHEBI:83421"/>
        <dbReference type="ChEBI" id="CHEBI:456216"/>
        <dbReference type="EC" id="2.7.11.1"/>
    </reaction>
</comment>
<dbReference type="PROSITE" id="PS50927">
    <property type="entry name" value="BULB_LECTIN"/>
    <property type="match status" value="1"/>
</dbReference>
<comment type="caution">
    <text evidence="22">The sequence shown here is derived from an EMBL/GenBank/DDBJ whole genome shotgun (WGS) entry which is preliminary data.</text>
</comment>
<dbReference type="GO" id="GO:0005524">
    <property type="term" value="F:ATP binding"/>
    <property type="evidence" value="ECO:0007669"/>
    <property type="project" value="UniProtKB-UniRule"/>
</dbReference>
<dbReference type="CDD" id="cd00028">
    <property type="entry name" value="B_lectin"/>
    <property type="match status" value="1"/>
</dbReference>
<feature type="domain" description="Protein kinase" evidence="19">
    <location>
        <begin position="510"/>
        <end position="787"/>
    </location>
</feature>
<keyword evidence="10" id="KW-1133">Transmembrane helix</keyword>
<dbReference type="InterPro" id="IPR001245">
    <property type="entry name" value="Ser-Thr/Tyr_kinase_cat_dom"/>
</dbReference>
<evidence type="ECO:0000259" key="20">
    <source>
        <dbReference type="PROSITE" id="PS50927"/>
    </source>
</evidence>
<keyword evidence="9 16" id="KW-0067">ATP-binding</keyword>
<keyword evidence="2" id="KW-1003">Cell membrane</keyword>
<feature type="binding site" evidence="17">
    <location>
        <position position="538"/>
    </location>
    <ligand>
        <name>ATP</name>
        <dbReference type="ChEBI" id="CHEBI:30616"/>
    </ligand>
</feature>
<evidence type="ECO:0000256" key="18">
    <source>
        <dbReference type="SAM" id="SignalP"/>
    </source>
</evidence>
<organism evidence="22 23">
    <name type="scientific">Dillenia turbinata</name>
    <dbReference type="NCBI Taxonomy" id="194707"/>
    <lineage>
        <taxon>Eukaryota</taxon>
        <taxon>Viridiplantae</taxon>
        <taxon>Streptophyta</taxon>
        <taxon>Embryophyta</taxon>
        <taxon>Tracheophyta</taxon>
        <taxon>Spermatophyta</taxon>
        <taxon>Magnoliopsida</taxon>
        <taxon>eudicotyledons</taxon>
        <taxon>Gunneridae</taxon>
        <taxon>Pentapetalae</taxon>
        <taxon>Dilleniales</taxon>
        <taxon>Dilleniaceae</taxon>
        <taxon>Dillenia</taxon>
    </lineage>
</organism>
<dbReference type="Pfam" id="PF00954">
    <property type="entry name" value="S_locus_glycop"/>
    <property type="match status" value="1"/>
</dbReference>
<feature type="domain" description="Bulb-type lectin" evidence="20">
    <location>
        <begin position="25"/>
        <end position="146"/>
    </location>
</feature>
<dbReference type="InterPro" id="IPR017441">
    <property type="entry name" value="Protein_kinase_ATP_BS"/>
</dbReference>
<dbReference type="SUPFAM" id="SSF51110">
    <property type="entry name" value="alpha-D-mannose-specific plant lectins"/>
    <property type="match status" value="1"/>
</dbReference>
<dbReference type="Pfam" id="PF07714">
    <property type="entry name" value="PK_Tyr_Ser-Thr"/>
    <property type="match status" value="1"/>
</dbReference>
<evidence type="ECO:0000256" key="13">
    <source>
        <dbReference type="ARBA" id="ARBA00023180"/>
    </source>
</evidence>
<dbReference type="InterPro" id="IPR000858">
    <property type="entry name" value="S_locus_glycoprot_dom"/>
</dbReference>
<protein>
    <recommendedName>
        <fullName evidence="16">Receptor-like serine/threonine-protein kinase</fullName>
        <ecNumber evidence="16">2.7.11.1</ecNumber>
    </recommendedName>
</protein>
<dbReference type="SUPFAM" id="SSF56112">
    <property type="entry name" value="Protein kinase-like (PK-like)"/>
    <property type="match status" value="1"/>
</dbReference>
<keyword evidence="13" id="KW-0325">Glycoprotein</keyword>
<dbReference type="InterPro" id="IPR021820">
    <property type="entry name" value="S-locus_recpt_kinase_C"/>
</dbReference>
<dbReference type="PROSITE" id="PS00108">
    <property type="entry name" value="PROTEIN_KINASE_ST"/>
    <property type="match status" value="1"/>
</dbReference>
<dbReference type="PIRSF" id="PIRSF000641">
    <property type="entry name" value="SRK"/>
    <property type="match status" value="1"/>
</dbReference>
<dbReference type="PROSITE" id="PS50948">
    <property type="entry name" value="PAN"/>
    <property type="match status" value="1"/>
</dbReference>
<evidence type="ECO:0000256" key="12">
    <source>
        <dbReference type="ARBA" id="ARBA00023157"/>
    </source>
</evidence>
<name>A0AAN8VCG1_9MAGN</name>
<evidence type="ECO:0000313" key="22">
    <source>
        <dbReference type="EMBL" id="KAK6932438.1"/>
    </source>
</evidence>
<dbReference type="InterPro" id="IPR001480">
    <property type="entry name" value="Bulb-type_lectin_dom"/>
</dbReference>
<dbReference type="FunFam" id="2.90.10.10:FF:000005">
    <property type="entry name" value="G-type lectin S-receptor-like serine/threonine-protein kinase"/>
    <property type="match status" value="1"/>
</dbReference>
<evidence type="ECO:0000256" key="1">
    <source>
        <dbReference type="ARBA" id="ARBA00004251"/>
    </source>
</evidence>
<dbReference type="SMART" id="SM00473">
    <property type="entry name" value="PAN_AP"/>
    <property type="match status" value="1"/>
</dbReference>
<dbReference type="PROSITE" id="PS00107">
    <property type="entry name" value="PROTEIN_KINASE_ATP"/>
    <property type="match status" value="1"/>
</dbReference>
<evidence type="ECO:0000256" key="3">
    <source>
        <dbReference type="ARBA" id="ARBA00022527"/>
    </source>
</evidence>
<evidence type="ECO:0000256" key="2">
    <source>
        <dbReference type="ARBA" id="ARBA00022475"/>
    </source>
</evidence>
<comment type="catalytic activity">
    <reaction evidence="14 16">
        <text>L-threonyl-[protein] + ATP = O-phospho-L-threonyl-[protein] + ADP + H(+)</text>
        <dbReference type="Rhea" id="RHEA:46608"/>
        <dbReference type="Rhea" id="RHEA-COMP:11060"/>
        <dbReference type="Rhea" id="RHEA-COMP:11605"/>
        <dbReference type="ChEBI" id="CHEBI:15378"/>
        <dbReference type="ChEBI" id="CHEBI:30013"/>
        <dbReference type="ChEBI" id="CHEBI:30616"/>
        <dbReference type="ChEBI" id="CHEBI:61977"/>
        <dbReference type="ChEBI" id="CHEBI:456216"/>
        <dbReference type="EC" id="2.7.11.1"/>
    </reaction>
</comment>
<sequence length="828" mass="93707">MGYMGFHSISRILFLVFCVKISFSRDTIYPNKSLRDGDVLLSKNETFALGFFTPNNSSSRRYVGVWYNKVTEKNIVWVANRENPINNTFGVLFINQQGDLLLYDENRSSLVWSANVSSKSSHIQLLDSGNLVLIEENSPLYVWQSFDHPTDTLLSGMKIGLDWKTGQNWFLTSWRSGNDPGQGDYMVKLDVTGSPQFFLYKGSTKLWRTGPWPWPLPISFRQGNSVRYSCVFSNNQDGILSSYTLADSETAFKVVVDDFGSFTEYMWNGRDNRWNSIWTAPKDICDEYRHCGAYSICDPHTPVLFECICLPGFEPKSPQDWHLNDWSGGCVREQNISLCGNGEGFLKVAGMKLPDTSLVGTTKFANSLECLQQCLRDCSCTAYATALGDEKENVCLMWFGELMDMRPAPTGWGIDLFVRVDSLTLAKNAKKNKGFLSKKELLVISFSIDGALYYSNIKLFLFLFSWRTANQQKYRPLLRCSKENSNAMGSQESIGPLYDFTTIIAATNNFTSTNKLGHGGFGSVYKGQLHSGVEIAVKRLSKDSGQGSEEFKNEVMLMAQLQHRNLVKLLGYCIEKDEKILIYEYLPNKSLDNFIFDEERKLELNWRKRYEIIVGIAKGLLYLHQDSRLTIIHRDLKASNILLDNKLNPKISDFGIAKICGGEHSQANTRRIVGTYGYMSPEYVIFGNFSTKSDVFSFGVLLFEIISGKRNNVDYQNHPSLNLIGFAWELWKQDKALEILDSSLEESGFSYEVLRCIQVGLLCVQECAADRPAMSEVVFMLGNNTSLPSPKKPAFVLNRSSSNLDKMMNRLEEPCSVNEVSITIVEAR</sequence>
<keyword evidence="12" id="KW-1015">Disulfide bond</keyword>
<dbReference type="SMART" id="SM00220">
    <property type="entry name" value="S_TKc"/>
    <property type="match status" value="1"/>
</dbReference>
<dbReference type="Pfam" id="PF11883">
    <property type="entry name" value="DUF3403"/>
    <property type="match status" value="1"/>
</dbReference>
<dbReference type="FunFam" id="3.30.200.20:FF:000195">
    <property type="entry name" value="G-type lectin S-receptor-like serine/threonine-protein kinase"/>
    <property type="match status" value="1"/>
</dbReference>
<evidence type="ECO:0000256" key="4">
    <source>
        <dbReference type="ARBA" id="ARBA00022679"/>
    </source>
</evidence>
<keyword evidence="8 16" id="KW-0418">Kinase</keyword>
<evidence type="ECO:0000259" key="19">
    <source>
        <dbReference type="PROSITE" id="PS50011"/>
    </source>
</evidence>
<keyword evidence="6 18" id="KW-0732">Signal</keyword>
<dbReference type="CDD" id="cd01098">
    <property type="entry name" value="PAN_AP_plant"/>
    <property type="match status" value="1"/>
</dbReference>
<dbReference type="InterPro" id="IPR000719">
    <property type="entry name" value="Prot_kinase_dom"/>
</dbReference>
<dbReference type="InterPro" id="IPR011009">
    <property type="entry name" value="Kinase-like_dom_sf"/>
</dbReference>
<dbReference type="InterPro" id="IPR008271">
    <property type="entry name" value="Ser/Thr_kinase_AS"/>
</dbReference>
<evidence type="ECO:0000256" key="16">
    <source>
        <dbReference type="PIRNR" id="PIRNR000641"/>
    </source>
</evidence>
<dbReference type="InterPro" id="IPR036426">
    <property type="entry name" value="Bulb-type_lectin_dom_sf"/>
</dbReference>
<accession>A0AAN8VCG1</accession>
<dbReference type="Pfam" id="PF08276">
    <property type="entry name" value="PAN_2"/>
    <property type="match status" value="1"/>
</dbReference>
<comment type="subcellular location">
    <subcellularLocation>
        <location evidence="1">Cell membrane</location>
        <topology evidence="1">Single-pass type I membrane protein</topology>
    </subcellularLocation>
</comment>
<evidence type="ECO:0000256" key="14">
    <source>
        <dbReference type="ARBA" id="ARBA00047899"/>
    </source>
</evidence>
<dbReference type="InterPro" id="IPR024171">
    <property type="entry name" value="SRK-like_kinase"/>
</dbReference>
<evidence type="ECO:0000256" key="8">
    <source>
        <dbReference type="ARBA" id="ARBA00022777"/>
    </source>
</evidence>
<keyword evidence="11" id="KW-0472">Membrane</keyword>
<evidence type="ECO:0000313" key="23">
    <source>
        <dbReference type="Proteomes" id="UP001370490"/>
    </source>
</evidence>
<dbReference type="Gene3D" id="3.30.200.20">
    <property type="entry name" value="Phosphorylase Kinase, domain 1"/>
    <property type="match status" value="1"/>
</dbReference>
<keyword evidence="3 16" id="KW-0723">Serine/threonine-protein kinase</keyword>
<keyword evidence="4 16" id="KW-0808">Transferase</keyword>
<keyword evidence="5" id="KW-0812">Transmembrane</keyword>
<evidence type="ECO:0000256" key="11">
    <source>
        <dbReference type="ARBA" id="ARBA00023136"/>
    </source>
</evidence>
<reference evidence="22 23" key="1">
    <citation type="submission" date="2023-12" db="EMBL/GenBank/DDBJ databases">
        <title>A high-quality genome assembly for Dillenia turbinata (Dilleniales).</title>
        <authorList>
            <person name="Chanderbali A."/>
        </authorList>
    </citation>
    <scope>NUCLEOTIDE SEQUENCE [LARGE SCALE GENOMIC DNA]</scope>
    <source>
        <strain evidence="22">LSX21</strain>
        <tissue evidence="22">Leaf</tissue>
    </source>
</reference>
<feature type="domain" description="Apple" evidence="21">
    <location>
        <begin position="339"/>
        <end position="421"/>
    </location>
</feature>